<keyword evidence="3" id="KW-1185">Reference proteome</keyword>
<feature type="region of interest" description="Disordered" evidence="1">
    <location>
        <begin position="172"/>
        <end position="224"/>
    </location>
</feature>
<accession>A0A4Q1BWK4</accession>
<dbReference type="STRING" id="5217.A0A4Q1BWK4"/>
<dbReference type="EMBL" id="SDIL01000001">
    <property type="protein sequence ID" value="RXK42555.1"/>
    <property type="molecule type" value="Genomic_DNA"/>
</dbReference>
<dbReference type="InParanoid" id="A0A4Q1BWK4"/>
<evidence type="ECO:0000313" key="2">
    <source>
        <dbReference type="EMBL" id="RXK42555.1"/>
    </source>
</evidence>
<gene>
    <name evidence="2" type="ORF">M231_00109</name>
</gene>
<protein>
    <recommendedName>
        <fullName evidence="4">Mediator of RNA polymerase II transcription subunit 19</fullName>
    </recommendedName>
</protein>
<name>A0A4Q1BWK4_TREME</name>
<dbReference type="AlphaFoldDB" id="A0A4Q1BWK4"/>
<feature type="region of interest" description="Disordered" evidence="1">
    <location>
        <begin position="268"/>
        <end position="333"/>
    </location>
</feature>
<sequence>MTAGTPTTPADLFVEAPDAMKTSTTRLILPEWDVPPLKHLHSSLDLISLLHLDPLYDTYVKPFADPISEDVTAPGGGGAVGGEINSDDEGGKMRGTAKKKKRAKLEKGYSHLLEDVIDPTPLGEKQHHPQLIPLVSEFLRPPAPPAHLTEESIQLLPPEYFRVARLDPGLKQEGYSNKEKAGVREAEEKRKARAARHSASMAPDPVNTIASPPPAAPHSPLAPVAPPIRAKPHIPFGARGAGRPHMNVVPHRGAVPFRGGPMRGTIPYRGGAGGGMIRGRGAPRGGPPHSSGYNGPHGAGGRPLKRRNDGSGPPGKRLRDDRLPGQRPLYPPH</sequence>
<dbReference type="VEuPathDB" id="FungiDB:TREMEDRAFT_59018"/>
<organism evidence="2 3">
    <name type="scientific">Tremella mesenterica</name>
    <name type="common">Jelly fungus</name>
    <dbReference type="NCBI Taxonomy" id="5217"/>
    <lineage>
        <taxon>Eukaryota</taxon>
        <taxon>Fungi</taxon>
        <taxon>Dikarya</taxon>
        <taxon>Basidiomycota</taxon>
        <taxon>Agaricomycotina</taxon>
        <taxon>Tremellomycetes</taxon>
        <taxon>Tremellales</taxon>
        <taxon>Tremellaceae</taxon>
        <taxon>Tremella</taxon>
    </lineage>
</organism>
<feature type="compositionally biased region" description="Gly residues" evidence="1">
    <location>
        <begin position="270"/>
        <end position="284"/>
    </location>
</feature>
<evidence type="ECO:0000256" key="1">
    <source>
        <dbReference type="SAM" id="MobiDB-lite"/>
    </source>
</evidence>
<proteinExistence type="predicted"/>
<evidence type="ECO:0008006" key="4">
    <source>
        <dbReference type="Google" id="ProtNLM"/>
    </source>
</evidence>
<feature type="compositionally biased region" description="Basic and acidic residues" evidence="1">
    <location>
        <begin position="172"/>
        <end position="190"/>
    </location>
</feature>
<dbReference type="OrthoDB" id="2575599at2759"/>
<dbReference type="Proteomes" id="UP000289152">
    <property type="component" value="Unassembled WGS sequence"/>
</dbReference>
<comment type="caution">
    <text evidence="2">The sequence shown here is derived from an EMBL/GenBank/DDBJ whole genome shotgun (WGS) entry which is preliminary data.</text>
</comment>
<reference evidence="2 3" key="1">
    <citation type="submission" date="2016-06" db="EMBL/GenBank/DDBJ databases">
        <title>Evolution of pathogenesis and genome organization in the Tremellales.</title>
        <authorList>
            <person name="Cuomo C."/>
            <person name="Litvintseva A."/>
            <person name="Heitman J."/>
            <person name="Chen Y."/>
            <person name="Sun S."/>
            <person name="Springer D."/>
            <person name="Dromer F."/>
            <person name="Young S."/>
            <person name="Zeng Q."/>
            <person name="Chapman S."/>
            <person name="Gujja S."/>
            <person name="Saif S."/>
            <person name="Birren B."/>
        </authorList>
    </citation>
    <scope>NUCLEOTIDE SEQUENCE [LARGE SCALE GENOMIC DNA]</scope>
    <source>
        <strain evidence="2 3">ATCC 28783</strain>
    </source>
</reference>
<feature type="region of interest" description="Disordered" evidence="1">
    <location>
        <begin position="70"/>
        <end position="101"/>
    </location>
</feature>
<evidence type="ECO:0000313" key="3">
    <source>
        <dbReference type="Proteomes" id="UP000289152"/>
    </source>
</evidence>